<keyword evidence="2" id="KW-1133">Transmembrane helix</keyword>
<dbReference type="SUPFAM" id="SSF52058">
    <property type="entry name" value="L domain-like"/>
    <property type="match status" value="2"/>
</dbReference>
<dbReference type="AlphaFoldDB" id="A0A1W0WXV9"/>
<sequence length="839" mass="92763">MQIWQQPLAVVLLLACLTRGTATPDDESIPHPSCQNVVSDAEQPTVTLACKDKRHEYIIPDQFNVSRLHSEVVHIIVMGGLVRQDGITSLPERASLQTVTLEQFNLDYRSPRFPMDMFFIHVKSHLKRIRLQDVKLLYLASTDFEGFVCLEALQLINVQVKSLGTSIFQGLMPDASPPVLAHLEISRGMIDNMDWSFLRPISRSLKNLTLDQLNLATDTWFCSGAAFKLEQTSSISLRNNNLQTIPPCFLDSLSSHALVSLELQSSKSAFCRKRRTCGCCELRPLAFWLKDAALPHVTRSITCGEEKKTFYTFPGSIVYDPSHCLDPTTTTRIKATTRSPLSTGMFSATTKRTTSITETPPCAMVTSSNAQFPHPTCRNVVSGNEQANLTLQCRSSGELFVIPDNFHLMCIHPYIVHLDITGGWVRGDDFDQTALPARLMLRSVLLEQFNLEERSARFPMATFFANVKEGLQTISLRRVKLLYLEATDLEGFVRLDTLRLVHVQVAVLGASIFENLVPVAAPSILSELEISGGTVTFMEWKFLRPIAGSLKILKLDQLDLTGWYCGGVDFQLKQTSAVSLRNNNFQKIPPCLMASLSAHALVSLDLATAKLAFCPRTKTCGCCELSELAEWLRVARLPLAVRSITCGKEKTTLHYGFPGAFVYQLYNCPQTQTQGTAVSVSRPPTVRTSSTTTTPADHFVTKPLVTQLSSLLIQTLSTTPPTIPSIPGSIWQTETTSAVLTSSLGYIPTAEYVSKTSQRPEEIIITTEVGKKTTSMRDTSLAAKTTSQTKVVTAGESDAFTIHATTSAGRMNVPFSVFRCPHALLVISIFMLFLICIPY</sequence>
<evidence type="ECO:0000256" key="1">
    <source>
        <dbReference type="ARBA" id="ARBA00022729"/>
    </source>
</evidence>
<keyword evidence="2" id="KW-0812">Transmembrane</keyword>
<name>A0A1W0WXV9_HYPEX</name>
<dbReference type="Gene3D" id="3.80.10.10">
    <property type="entry name" value="Ribonuclease Inhibitor"/>
    <property type="match status" value="2"/>
</dbReference>
<dbReference type="PANTHER" id="PTHR24373">
    <property type="entry name" value="SLIT RELATED LEUCINE-RICH REPEAT NEURONAL PROTEIN"/>
    <property type="match status" value="1"/>
</dbReference>
<dbReference type="InterPro" id="IPR050328">
    <property type="entry name" value="Dev_Immune_Receptor"/>
</dbReference>
<evidence type="ECO:0000256" key="2">
    <source>
        <dbReference type="SAM" id="Phobius"/>
    </source>
</evidence>
<evidence type="ECO:0000256" key="3">
    <source>
        <dbReference type="SAM" id="SignalP"/>
    </source>
</evidence>
<reference evidence="5" key="1">
    <citation type="submission" date="2017-01" db="EMBL/GenBank/DDBJ databases">
        <title>Comparative genomics of anhydrobiosis in the tardigrade Hypsibius dujardini.</title>
        <authorList>
            <person name="Yoshida Y."/>
            <person name="Koutsovoulos G."/>
            <person name="Laetsch D."/>
            <person name="Stevens L."/>
            <person name="Kumar S."/>
            <person name="Horikawa D."/>
            <person name="Ishino K."/>
            <person name="Komine S."/>
            <person name="Tomita M."/>
            <person name="Blaxter M."/>
            <person name="Arakawa K."/>
        </authorList>
    </citation>
    <scope>NUCLEOTIDE SEQUENCE [LARGE SCALE GENOMIC DNA]</scope>
    <source>
        <strain evidence="5">Z151</strain>
    </source>
</reference>
<feature type="chain" id="PRO_5010739025" evidence="3">
    <location>
        <begin position="23"/>
        <end position="839"/>
    </location>
</feature>
<organism evidence="4 5">
    <name type="scientific">Hypsibius exemplaris</name>
    <name type="common">Freshwater tardigrade</name>
    <dbReference type="NCBI Taxonomy" id="2072580"/>
    <lineage>
        <taxon>Eukaryota</taxon>
        <taxon>Metazoa</taxon>
        <taxon>Ecdysozoa</taxon>
        <taxon>Tardigrada</taxon>
        <taxon>Eutardigrada</taxon>
        <taxon>Parachela</taxon>
        <taxon>Hypsibioidea</taxon>
        <taxon>Hypsibiidae</taxon>
        <taxon>Hypsibius</taxon>
    </lineage>
</organism>
<evidence type="ECO:0000313" key="5">
    <source>
        <dbReference type="Proteomes" id="UP000192578"/>
    </source>
</evidence>
<accession>A0A1W0WXV9</accession>
<keyword evidence="5" id="KW-1185">Reference proteome</keyword>
<gene>
    <name evidence="4" type="ORF">BV898_06042</name>
</gene>
<evidence type="ECO:0000313" key="4">
    <source>
        <dbReference type="EMBL" id="OQV20040.1"/>
    </source>
</evidence>
<proteinExistence type="predicted"/>
<protein>
    <submittedName>
        <fullName evidence="4">Uncharacterized protein</fullName>
    </submittedName>
</protein>
<dbReference type="InterPro" id="IPR032675">
    <property type="entry name" value="LRR_dom_sf"/>
</dbReference>
<keyword evidence="1 3" id="KW-0732">Signal</keyword>
<comment type="caution">
    <text evidence="4">The sequence shown here is derived from an EMBL/GenBank/DDBJ whole genome shotgun (WGS) entry which is preliminary data.</text>
</comment>
<keyword evidence="2" id="KW-0472">Membrane</keyword>
<dbReference type="PANTHER" id="PTHR24373:SF275">
    <property type="entry name" value="TIR DOMAIN-CONTAINING PROTEIN"/>
    <property type="match status" value="1"/>
</dbReference>
<feature type="signal peptide" evidence="3">
    <location>
        <begin position="1"/>
        <end position="22"/>
    </location>
</feature>
<feature type="transmembrane region" description="Helical" evidence="2">
    <location>
        <begin position="816"/>
        <end position="837"/>
    </location>
</feature>
<dbReference type="OrthoDB" id="676979at2759"/>
<dbReference type="EMBL" id="MTYJ01000034">
    <property type="protein sequence ID" value="OQV20040.1"/>
    <property type="molecule type" value="Genomic_DNA"/>
</dbReference>
<dbReference type="Proteomes" id="UP000192578">
    <property type="component" value="Unassembled WGS sequence"/>
</dbReference>